<dbReference type="AlphaFoldDB" id="X1NMR0"/>
<evidence type="ECO:0000256" key="3">
    <source>
        <dbReference type="ARBA" id="ARBA00022898"/>
    </source>
</evidence>
<evidence type="ECO:0000313" key="5">
    <source>
        <dbReference type="EMBL" id="GAI28080.1"/>
    </source>
</evidence>
<gene>
    <name evidence="5" type="ORF">S06H3_38022</name>
</gene>
<keyword evidence="4" id="KW-0648">Protein biosynthesis</keyword>
<evidence type="ECO:0000256" key="2">
    <source>
        <dbReference type="ARBA" id="ARBA00022679"/>
    </source>
</evidence>
<reference evidence="5" key="1">
    <citation type="journal article" date="2014" name="Front. Microbiol.">
        <title>High frequency of phylogenetically diverse reductive dehalogenase-homologous genes in deep subseafloor sedimentary metagenomes.</title>
        <authorList>
            <person name="Kawai M."/>
            <person name="Futagami T."/>
            <person name="Toyoda A."/>
            <person name="Takaki Y."/>
            <person name="Nishi S."/>
            <person name="Hori S."/>
            <person name="Arai W."/>
            <person name="Tsubouchi T."/>
            <person name="Morono Y."/>
            <person name="Uchiyama I."/>
            <person name="Ito T."/>
            <person name="Fujiyama A."/>
            <person name="Inagaki F."/>
            <person name="Takami H."/>
        </authorList>
    </citation>
    <scope>NUCLEOTIDE SEQUENCE</scope>
    <source>
        <strain evidence="5">Expedition CK06-06</strain>
    </source>
</reference>
<comment type="cofactor">
    <cofactor evidence="1">
        <name>pyridoxal 5'-phosphate</name>
        <dbReference type="ChEBI" id="CHEBI:597326"/>
    </cofactor>
</comment>
<dbReference type="NCBIfam" id="NF006810">
    <property type="entry name" value="PRK09331.1"/>
    <property type="match status" value="1"/>
</dbReference>
<dbReference type="Gene3D" id="3.90.1150.10">
    <property type="entry name" value="Aspartate Aminotransferase, domain 1"/>
    <property type="match status" value="1"/>
</dbReference>
<dbReference type="SUPFAM" id="SSF53383">
    <property type="entry name" value="PLP-dependent transferases"/>
    <property type="match status" value="1"/>
</dbReference>
<feature type="non-terminal residue" evidence="5">
    <location>
        <position position="1"/>
    </location>
</feature>
<dbReference type="Gene3D" id="3.40.640.10">
    <property type="entry name" value="Type I PLP-dependent aspartate aminotransferase-like (Major domain)"/>
    <property type="match status" value="1"/>
</dbReference>
<evidence type="ECO:0000256" key="1">
    <source>
        <dbReference type="ARBA" id="ARBA00001933"/>
    </source>
</evidence>
<sequence>NVIEVPHSGPPEFRVDANEYLPQIKKHAPKLILLTYPDGNYGNLPEAGRLGEIAQEYNIPYILNGAYAVGRMPVSMEMIGADFIIGSGHKSMASAGPVGVLGLKRKWEETVFRKSDTYSNKDIELLGCSTRGVPLITLMASFPYVKERINHWDEQVSKAQWFSAELEKLGFKQLGEKPHRHDLLHFDTPVLYDISKRVRERGYFLYKELKERGIWGPQPGLARSFKLSTFAADRQQLGFVIDSFKAILNKYS</sequence>
<dbReference type="InterPro" id="IPR015421">
    <property type="entry name" value="PyrdxlP-dep_Trfase_major"/>
</dbReference>
<dbReference type="GO" id="GO:0006412">
    <property type="term" value="P:translation"/>
    <property type="evidence" value="ECO:0007669"/>
    <property type="project" value="UniProtKB-KW"/>
</dbReference>
<name>X1NMR0_9ZZZZ</name>
<proteinExistence type="predicted"/>
<dbReference type="InterPro" id="IPR015424">
    <property type="entry name" value="PyrdxlP-dep_Trfase"/>
</dbReference>
<dbReference type="EMBL" id="BARV01023146">
    <property type="protein sequence ID" value="GAI28080.1"/>
    <property type="molecule type" value="Genomic_DNA"/>
</dbReference>
<dbReference type="InterPro" id="IPR015422">
    <property type="entry name" value="PyrdxlP-dep_Trfase_small"/>
</dbReference>
<protein>
    <recommendedName>
        <fullName evidence="6">Aminotransferase class V domain-containing protein</fullName>
    </recommendedName>
</protein>
<accession>X1NMR0</accession>
<comment type="caution">
    <text evidence="5">The sequence shown here is derived from an EMBL/GenBank/DDBJ whole genome shotgun (WGS) entry which is preliminary data.</text>
</comment>
<organism evidence="5">
    <name type="scientific">marine sediment metagenome</name>
    <dbReference type="NCBI Taxonomy" id="412755"/>
    <lineage>
        <taxon>unclassified sequences</taxon>
        <taxon>metagenomes</taxon>
        <taxon>ecological metagenomes</taxon>
    </lineage>
</organism>
<evidence type="ECO:0008006" key="6">
    <source>
        <dbReference type="Google" id="ProtNLM"/>
    </source>
</evidence>
<evidence type="ECO:0000256" key="4">
    <source>
        <dbReference type="ARBA" id="ARBA00022917"/>
    </source>
</evidence>
<dbReference type="GO" id="GO:0016740">
    <property type="term" value="F:transferase activity"/>
    <property type="evidence" value="ECO:0007669"/>
    <property type="project" value="UniProtKB-KW"/>
</dbReference>
<keyword evidence="2" id="KW-0808">Transferase</keyword>
<keyword evidence="3" id="KW-0663">Pyridoxal phosphate</keyword>
<dbReference type="InterPro" id="IPR008829">
    <property type="entry name" value="SepSecS/SepCysS"/>
</dbReference>
<dbReference type="Pfam" id="PF05889">
    <property type="entry name" value="SepSecS"/>
    <property type="match status" value="1"/>
</dbReference>